<dbReference type="PANTHER" id="PTHR30270">
    <property type="entry name" value="THIAMINE-MONOPHOSPHATE KINASE"/>
    <property type="match status" value="1"/>
</dbReference>
<feature type="binding site" evidence="1">
    <location>
        <position position="79"/>
    </location>
    <ligand>
        <name>Mg(2+)</name>
        <dbReference type="ChEBI" id="CHEBI:18420"/>
        <label>3</label>
    </ligand>
</feature>
<dbReference type="GO" id="GO:0009229">
    <property type="term" value="P:thiamine diphosphate biosynthetic process"/>
    <property type="evidence" value="ECO:0007669"/>
    <property type="project" value="UniProtKB-UniRule"/>
</dbReference>
<feature type="binding site" evidence="1">
    <location>
        <position position="35"/>
    </location>
    <ligand>
        <name>Mg(2+)</name>
        <dbReference type="ChEBI" id="CHEBI:18420"/>
        <label>4</label>
    </ligand>
</feature>
<feature type="binding site" evidence="1">
    <location>
        <position position="79"/>
    </location>
    <ligand>
        <name>Mg(2+)</name>
        <dbReference type="ChEBI" id="CHEBI:18420"/>
        <label>4</label>
    </ligand>
</feature>
<evidence type="ECO:0000313" key="4">
    <source>
        <dbReference type="Proteomes" id="UP000234206"/>
    </source>
</evidence>
<dbReference type="SUPFAM" id="SSF56042">
    <property type="entry name" value="PurM C-terminal domain-like"/>
    <property type="match status" value="1"/>
</dbReference>
<feature type="binding site" evidence="1">
    <location>
        <position position="220"/>
    </location>
    <ligand>
        <name>Mg(2+)</name>
        <dbReference type="ChEBI" id="CHEBI:18420"/>
        <label>3</label>
    </ligand>
</feature>
<dbReference type="NCBIfam" id="TIGR01379">
    <property type="entry name" value="thiL"/>
    <property type="match status" value="1"/>
</dbReference>
<keyword evidence="4" id="KW-1185">Reference proteome</keyword>
<feature type="binding site" evidence="1">
    <location>
        <position position="79"/>
    </location>
    <ligand>
        <name>Mg(2+)</name>
        <dbReference type="ChEBI" id="CHEBI:18420"/>
        <label>2</label>
    </ligand>
</feature>
<keyword evidence="1" id="KW-0784">Thiamine biosynthesis</keyword>
<dbReference type="InterPro" id="IPR006283">
    <property type="entry name" value="ThiL-like"/>
</dbReference>
<keyword evidence="1" id="KW-0460">Magnesium</keyword>
<dbReference type="UniPathway" id="UPA00060">
    <property type="reaction ID" value="UER00142"/>
</dbReference>
<keyword evidence="1" id="KW-0547">Nucleotide-binding</keyword>
<feature type="binding site" evidence="1">
    <location>
        <position position="223"/>
    </location>
    <ligand>
        <name>Mg(2+)</name>
        <dbReference type="ChEBI" id="CHEBI:18420"/>
        <label>5</label>
    </ligand>
</feature>
<dbReference type="GO" id="GO:0009030">
    <property type="term" value="F:thiamine-phosphate kinase activity"/>
    <property type="evidence" value="ECO:0007669"/>
    <property type="project" value="UniProtKB-UniRule"/>
</dbReference>
<comment type="function">
    <text evidence="1">Catalyzes the ATP-dependent phosphorylation of thiamine-monophosphate (TMP) to form thiamine-pyrophosphate (TPP), the active form of vitamin B1.</text>
</comment>
<sequence>MVQTLADVSENELLPRIWRHLPTTGPGVEVGPGDDAAVLVAGPGTVVTTDTMVRGADWLDEWSTARDVGAKAVAQNLADVTAMGGRCTWMVLTLVADAATPVRWVEDLARGVGEAARRAGVAVVGGDLSSAAPGTRMVSVTALGRVAGRPVLRSGARAGDQVAVSGPLGRSGAGLALLQRGVLEGPGSAAAECLAHHRAPWADPEAGEVAAGAGATSLMDVSDGLARDGARIATASGVRLVLDRAGLQPLVDRLAPAVGEGGAWEAVLTGGEEHCLLGTFPAGGVLPQGWHRIAWCEEAEGPDGPAVTLDGRPVEGGWDHFRA</sequence>
<comment type="caution">
    <text evidence="1">Lacks conserved residue(s) required for the propagation of feature annotation.</text>
</comment>
<comment type="similarity">
    <text evidence="1">Belongs to the thiamine-monophosphate kinase family.</text>
</comment>
<dbReference type="AlphaFoldDB" id="A0A2I1PBH5"/>
<dbReference type="EMBL" id="PKIZ01000007">
    <property type="protein sequence ID" value="PKZ41983.1"/>
    <property type="molecule type" value="Genomic_DNA"/>
</dbReference>
<accession>A0A2I1PBH5</accession>
<keyword evidence="1" id="KW-0067">ATP-binding</keyword>
<protein>
    <recommendedName>
        <fullName evidence="1">Thiamine-monophosphate kinase</fullName>
        <shortName evidence="1">TMP kinase</shortName>
        <shortName evidence="1">Thiamine-phosphate kinase</shortName>
        <ecNumber evidence="1">2.7.4.16</ecNumber>
    </recommendedName>
</protein>
<comment type="miscellaneous">
    <text evidence="1">Reaction mechanism of ThiL seems to utilize a direct, inline transfer of the gamma-phosphate of ATP to TMP rather than a phosphorylated enzyme intermediate.</text>
</comment>
<evidence type="ECO:0000313" key="3">
    <source>
        <dbReference type="EMBL" id="PKZ41983.1"/>
    </source>
</evidence>
<gene>
    <name evidence="1 3" type="primary">thiL</name>
    <name evidence="3" type="ORF">CYJ76_04865</name>
</gene>
<keyword evidence="1 3" id="KW-0418">Kinase</keyword>
<comment type="catalytic activity">
    <reaction evidence="1">
        <text>thiamine phosphate + ATP = thiamine diphosphate + ADP</text>
        <dbReference type="Rhea" id="RHEA:15913"/>
        <dbReference type="ChEBI" id="CHEBI:30616"/>
        <dbReference type="ChEBI" id="CHEBI:37575"/>
        <dbReference type="ChEBI" id="CHEBI:58937"/>
        <dbReference type="ChEBI" id="CHEBI:456216"/>
        <dbReference type="EC" id="2.7.4.16"/>
    </reaction>
</comment>
<dbReference type="EC" id="2.7.4.16" evidence="1"/>
<dbReference type="InterPro" id="IPR016188">
    <property type="entry name" value="PurM-like_N"/>
</dbReference>
<feature type="binding site" evidence="1">
    <location>
        <position position="49"/>
    </location>
    <ligand>
        <name>Mg(2+)</name>
        <dbReference type="ChEBI" id="CHEBI:18420"/>
        <label>1</label>
    </ligand>
</feature>
<dbReference type="HAMAP" id="MF_02128">
    <property type="entry name" value="TMP_kinase"/>
    <property type="match status" value="1"/>
</dbReference>
<dbReference type="Pfam" id="PF00586">
    <property type="entry name" value="AIRS"/>
    <property type="match status" value="1"/>
</dbReference>
<dbReference type="RefSeq" id="WP_101849415.1">
    <property type="nucleotide sequence ID" value="NZ_PKIZ01000007.1"/>
</dbReference>
<keyword evidence="1" id="KW-0479">Metal-binding</keyword>
<feature type="binding site" evidence="1">
    <location>
        <position position="272"/>
    </location>
    <ligand>
        <name>substrate</name>
    </ligand>
</feature>
<feature type="binding site" evidence="1">
    <location>
        <position position="48"/>
    </location>
    <ligand>
        <name>Mg(2+)</name>
        <dbReference type="ChEBI" id="CHEBI:18420"/>
        <label>4</label>
    </ligand>
</feature>
<dbReference type="GO" id="GO:0000287">
    <property type="term" value="F:magnesium ion binding"/>
    <property type="evidence" value="ECO:0007669"/>
    <property type="project" value="UniProtKB-UniRule"/>
</dbReference>
<feature type="binding site" evidence="1">
    <location>
        <position position="318"/>
    </location>
    <ligand>
        <name>substrate</name>
    </ligand>
</feature>
<feature type="binding site" evidence="1">
    <location>
        <begin position="126"/>
        <end position="127"/>
    </location>
    <ligand>
        <name>ATP</name>
        <dbReference type="ChEBI" id="CHEBI:30616"/>
    </ligand>
</feature>
<dbReference type="InterPro" id="IPR036676">
    <property type="entry name" value="PurM-like_C_sf"/>
</dbReference>
<feature type="binding site" evidence="1">
    <location>
        <position position="57"/>
    </location>
    <ligand>
        <name>substrate</name>
    </ligand>
</feature>
<dbReference type="CDD" id="cd02194">
    <property type="entry name" value="ThiL"/>
    <property type="match status" value="1"/>
</dbReference>
<comment type="pathway">
    <text evidence="1">Cofactor biosynthesis; thiamine diphosphate biosynthesis; thiamine diphosphate from thiamine phosphate: step 1/1.</text>
</comment>
<proteinExistence type="inferred from homology"/>
<comment type="caution">
    <text evidence="3">The sequence shown here is derived from an EMBL/GenBank/DDBJ whole genome shotgun (WGS) entry which is preliminary data.</text>
</comment>
<feature type="binding site" evidence="1">
    <location>
        <position position="127"/>
    </location>
    <ligand>
        <name>Mg(2+)</name>
        <dbReference type="ChEBI" id="CHEBI:18420"/>
        <label>1</label>
    </ligand>
</feature>
<dbReference type="SUPFAM" id="SSF55326">
    <property type="entry name" value="PurM N-terminal domain-like"/>
    <property type="match status" value="1"/>
</dbReference>
<dbReference type="Gene3D" id="3.90.650.10">
    <property type="entry name" value="PurM-like C-terminal domain"/>
    <property type="match status" value="1"/>
</dbReference>
<feature type="domain" description="PurM-like N-terminal" evidence="2">
    <location>
        <begin position="33"/>
        <end position="146"/>
    </location>
</feature>
<evidence type="ECO:0000256" key="1">
    <source>
        <dbReference type="HAMAP-Rule" id="MF_02128"/>
    </source>
</evidence>
<feature type="binding site" evidence="1">
    <location>
        <position position="153"/>
    </location>
    <ligand>
        <name>ATP</name>
        <dbReference type="ChEBI" id="CHEBI:30616"/>
    </ligand>
</feature>
<dbReference type="Gene3D" id="3.30.1330.10">
    <property type="entry name" value="PurM-like, N-terminal domain"/>
    <property type="match status" value="1"/>
</dbReference>
<feature type="binding site" evidence="1">
    <location>
        <position position="222"/>
    </location>
    <ligand>
        <name>ATP</name>
        <dbReference type="ChEBI" id="CHEBI:30616"/>
    </ligand>
</feature>
<name>A0A2I1PBH5_9MICO</name>
<reference evidence="3 4" key="1">
    <citation type="submission" date="2017-12" db="EMBL/GenBank/DDBJ databases">
        <title>Phylogenetic diversity of female urinary microbiome.</title>
        <authorList>
            <person name="Thomas-White K."/>
            <person name="Wolfe A.J."/>
        </authorList>
    </citation>
    <scope>NUCLEOTIDE SEQUENCE [LARGE SCALE GENOMIC DNA]</scope>
    <source>
        <strain evidence="3 4">UMB1298</strain>
    </source>
</reference>
<feature type="binding site" evidence="1">
    <location>
        <position position="50"/>
    </location>
    <ligand>
        <name>Mg(2+)</name>
        <dbReference type="ChEBI" id="CHEBI:18420"/>
        <label>1</label>
    </ligand>
</feature>
<dbReference type="InterPro" id="IPR036921">
    <property type="entry name" value="PurM-like_N_sf"/>
</dbReference>
<feature type="binding site" evidence="1">
    <location>
        <position position="35"/>
    </location>
    <ligand>
        <name>Mg(2+)</name>
        <dbReference type="ChEBI" id="CHEBI:18420"/>
        <label>3</label>
    </ligand>
</feature>
<dbReference type="PANTHER" id="PTHR30270:SF0">
    <property type="entry name" value="THIAMINE-MONOPHOSPHATE KINASE"/>
    <property type="match status" value="1"/>
</dbReference>
<dbReference type="GO" id="GO:0005524">
    <property type="term" value="F:ATP binding"/>
    <property type="evidence" value="ECO:0007669"/>
    <property type="project" value="UniProtKB-UniRule"/>
</dbReference>
<dbReference type="PIRSF" id="PIRSF005303">
    <property type="entry name" value="Thiam_monoph_kin"/>
    <property type="match status" value="1"/>
</dbReference>
<keyword evidence="1" id="KW-0808">Transferase</keyword>
<organism evidence="3 4">
    <name type="scientific">Kytococcus schroeteri</name>
    <dbReference type="NCBI Taxonomy" id="138300"/>
    <lineage>
        <taxon>Bacteria</taxon>
        <taxon>Bacillati</taxon>
        <taxon>Actinomycetota</taxon>
        <taxon>Actinomycetes</taxon>
        <taxon>Micrococcales</taxon>
        <taxon>Kytococcaceae</taxon>
        <taxon>Kytococcus</taxon>
    </lineage>
</organism>
<dbReference type="Proteomes" id="UP000234206">
    <property type="component" value="Unassembled WGS sequence"/>
</dbReference>
<dbReference type="OrthoDB" id="9802811at2"/>
<evidence type="ECO:0000259" key="2">
    <source>
        <dbReference type="Pfam" id="PF00586"/>
    </source>
</evidence>
<dbReference type="GO" id="GO:0009228">
    <property type="term" value="P:thiamine biosynthetic process"/>
    <property type="evidence" value="ECO:0007669"/>
    <property type="project" value="UniProtKB-KW"/>
</dbReference>
<feature type="binding site" evidence="1">
    <location>
        <position position="50"/>
    </location>
    <ligand>
        <name>Mg(2+)</name>
        <dbReference type="ChEBI" id="CHEBI:18420"/>
        <label>2</label>
    </ligand>
</feature>